<name>A0ABY6MQK6_9BURK</name>
<dbReference type="EMBL" id="CP110257">
    <property type="protein sequence ID" value="UZD54050.1"/>
    <property type="molecule type" value="Genomic_DNA"/>
</dbReference>
<keyword evidence="2" id="KW-0805">Transcription regulation</keyword>
<dbReference type="Pfam" id="PF03466">
    <property type="entry name" value="LysR_substrate"/>
    <property type="match status" value="1"/>
</dbReference>
<keyword evidence="7" id="KW-1185">Reference proteome</keyword>
<proteinExistence type="inferred from homology"/>
<dbReference type="PANTHER" id="PTHR30537:SF5">
    <property type="entry name" value="HTH-TYPE TRANSCRIPTIONAL ACTIVATOR TTDR-RELATED"/>
    <property type="match status" value="1"/>
</dbReference>
<feature type="domain" description="HTH lysR-type" evidence="5">
    <location>
        <begin position="3"/>
        <end position="60"/>
    </location>
</feature>
<accession>A0ABY6MQK6</accession>
<dbReference type="Gene3D" id="3.40.190.290">
    <property type="match status" value="1"/>
</dbReference>
<evidence type="ECO:0000259" key="5">
    <source>
        <dbReference type="PROSITE" id="PS50931"/>
    </source>
</evidence>
<dbReference type="RefSeq" id="WP_264891619.1">
    <property type="nucleotide sequence ID" value="NZ_CP110257.1"/>
</dbReference>
<dbReference type="Pfam" id="PF00126">
    <property type="entry name" value="HTH_1"/>
    <property type="match status" value="1"/>
</dbReference>
<organism evidence="6 7">
    <name type="scientific">Caldimonas aquatica</name>
    <dbReference type="NCBI Taxonomy" id="376175"/>
    <lineage>
        <taxon>Bacteria</taxon>
        <taxon>Pseudomonadati</taxon>
        <taxon>Pseudomonadota</taxon>
        <taxon>Betaproteobacteria</taxon>
        <taxon>Burkholderiales</taxon>
        <taxon>Sphaerotilaceae</taxon>
        <taxon>Caldimonas</taxon>
    </lineage>
</organism>
<dbReference type="PRINTS" id="PR00039">
    <property type="entry name" value="HTHLYSR"/>
</dbReference>
<sequence length="312" mass="34761">MQIDPNDLLLFARVADTGSFTRAAERLGLPKSSVSRRLAALERLLGEQLLLRTTRKLSLTDFGRHLLEHARQVASEVEAAQALALHRQAQPSGRLKVSLPGDLAGLDVELLLRQFLTRYPQVSLELDITPRRVDLIGENYDLAIRMGELEDDASLVARRLFDHEWGLYASPYYLALHGEPREPEELHAHQGLTLRTRAGDAWPWQLARGEEGWKGLAPPRVIANSPPLLMRLAEQGAGIVALPHTVVRQACPVQAGQRPSLVRVLPEWCLPRTQAWAVMPGRRLVPARTRAFLDMLQQAIDEAGLSDAPRRG</sequence>
<comment type="similarity">
    <text evidence="1">Belongs to the LysR transcriptional regulatory family.</text>
</comment>
<dbReference type="SUPFAM" id="SSF46785">
    <property type="entry name" value="Winged helix' DNA-binding domain"/>
    <property type="match status" value="1"/>
</dbReference>
<dbReference type="InterPro" id="IPR000847">
    <property type="entry name" value="LysR_HTH_N"/>
</dbReference>
<dbReference type="PROSITE" id="PS50931">
    <property type="entry name" value="HTH_LYSR"/>
    <property type="match status" value="1"/>
</dbReference>
<dbReference type="SUPFAM" id="SSF53850">
    <property type="entry name" value="Periplasmic binding protein-like II"/>
    <property type="match status" value="1"/>
</dbReference>
<dbReference type="PANTHER" id="PTHR30537">
    <property type="entry name" value="HTH-TYPE TRANSCRIPTIONAL REGULATOR"/>
    <property type="match status" value="1"/>
</dbReference>
<dbReference type="InterPro" id="IPR058163">
    <property type="entry name" value="LysR-type_TF_proteobact-type"/>
</dbReference>
<reference evidence="6" key="1">
    <citation type="submission" date="2022-10" db="EMBL/GenBank/DDBJ databases">
        <title>Complete genome sequence of Schlegelella aquatica LMG 23380.</title>
        <authorList>
            <person name="Musilova J."/>
            <person name="Kourilova X."/>
            <person name="Bezdicek M."/>
            <person name="Hermankova K."/>
            <person name="Obruca S."/>
            <person name="Sedlar K."/>
        </authorList>
    </citation>
    <scope>NUCLEOTIDE SEQUENCE</scope>
    <source>
        <strain evidence="6">LMG 23380</strain>
    </source>
</reference>
<keyword evidence="4" id="KW-0804">Transcription</keyword>
<dbReference type="Gene3D" id="1.10.10.10">
    <property type="entry name" value="Winged helix-like DNA-binding domain superfamily/Winged helix DNA-binding domain"/>
    <property type="match status" value="1"/>
</dbReference>
<protein>
    <submittedName>
        <fullName evidence="6">LysR family transcriptional regulator</fullName>
    </submittedName>
</protein>
<evidence type="ECO:0000313" key="7">
    <source>
        <dbReference type="Proteomes" id="UP001163266"/>
    </source>
</evidence>
<dbReference type="CDD" id="cd08422">
    <property type="entry name" value="PBP2_CrgA_like"/>
    <property type="match status" value="1"/>
</dbReference>
<dbReference type="InterPro" id="IPR036390">
    <property type="entry name" value="WH_DNA-bd_sf"/>
</dbReference>
<gene>
    <name evidence="6" type="ORF">OMP39_10210</name>
</gene>
<dbReference type="InterPro" id="IPR036388">
    <property type="entry name" value="WH-like_DNA-bd_sf"/>
</dbReference>
<evidence type="ECO:0000256" key="2">
    <source>
        <dbReference type="ARBA" id="ARBA00023015"/>
    </source>
</evidence>
<keyword evidence="3" id="KW-0238">DNA-binding</keyword>
<evidence type="ECO:0000313" key="6">
    <source>
        <dbReference type="EMBL" id="UZD54050.1"/>
    </source>
</evidence>
<dbReference type="InterPro" id="IPR005119">
    <property type="entry name" value="LysR_subst-bd"/>
</dbReference>
<evidence type="ECO:0000256" key="1">
    <source>
        <dbReference type="ARBA" id="ARBA00009437"/>
    </source>
</evidence>
<dbReference type="Proteomes" id="UP001163266">
    <property type="component" value="Chromosome"/>
</dbReference>
<evidence type="ECO:0000256" key="3">
    <source>
        <dbReference type="ARBA" id="ARBA00023125"/>
    </source>
</evidence>
<evidence type="ECO:0000256" key="4">
    <source>
        <dbReference type="ARBA" id="ARBA00023163"/>
    </source>
</evidence>